<gene>
    <name evidence="3" type="ORF">pipiens_010503</name>
</gene>
<feature type="region of interest" description="Disordered" evidence="1">
    <location>
        <begin position="244"/>
        <end position="267"/>
    </location>
</feature>
<dbReference type="PROSITE" id="PS50878">
    <property type="entry name" value="RT_POL"/>
    <property type="match status" value="1"/>
</dbReference>
<dbReference type="SUPFAM" id="SSF56219">
    <property type="entry name" value="DNase I-like"/>
    <property type="match status" value="1"/>
</dbReference>
<dbReference type="GO" id="GO:0071897">
    <property type="term" value="P:DNA biosynthetic process"/>
    <property type="evidence" value="ECO:0007669"/>
    <property type="project" value="UniProtKB-ARBA"/>
</dbReference>
<feature type="domain" description="Reverse transcriptase" evidence="2">
    <location>
        <begin position="1"/>
        <end position="129"/>
    </location>
</feature>
<protein>
    <recommendedName>
        <fullName evidence="2">Reverse transcriptase domain-containing protein</fullName>
    </recommendedName>
</protein>
<keyword evidence="4" id="KW-1185">Reference proteome</keyword>
<dbReference type="Pfam" id="PF03372">
    <property type="entry name" value="Exo_endo_phos"/>
    <property type="match status" value="1"/>
</dbReference>
<organism evidence="3 4">
    <name type="scientific">Culex pipiens pipiens</name>
    <name type="common">Northern house mosquito</name>
    <dbReference type="NCBI Taxonomy" id="38569"/>
    <lineage>
        <taxon>Eukaryota</taxon>
        <taxon>Metazoa</taxon>
        <taxon>Ecdysozoa</taxon>
        <taxon>Arthropoda</taxon>
        <taxon>Hexapoda</taxon>
        <taxon>Insecta</taxon>
        <taxon>Pterygota</taxon>
        <taxon>Neoptera</taxon>
        <taxon>Endopterygota</taxon>
        <taxon>Diptera</taxon>
        <taxon>Nematocera</taxon>
        <taxon>Culicoidea</taxon>
        <taxon>Culicidae</taxon>
        <taxon>Culicinae</taxon>
        <taxon>Culicini</taxon>
        <taxon>Culex</taxon>
        <taxon>Culex</taxon>
    </lineage>
</organism>
<feature type="region of interest" description="Disordered" evidence="1">
    <location>
        <begin position="281"/>
        <end position="333"/>
    </location>
</feature>
<reference evidence="3 4" key="1">
    <citation type="submission" date="2024-05" db="EMBL/GenBank/DDBJ databases">
        <title>Culex pipiens pipiens assembly and annotation.</title>
        <authorList>
            <person name="Alout H."/>
            <person name="Durand T."/>
        </authorList>
    </citation>
    <scope>NUCLEOTIDE SEQUENCE [LARGE SCALE GENOMIC DNA]</scope>
    <source>
        <strain evidence="3">HA-2024</strain>
        <tissue evidence="3">Whole body</tissue>
    </source>
</reference>
<feature type="region of interest" description="Disordered" evidence="1">
    <location>
        <begin position="357"/>
        <end position="422"/>
    </location>
</feature>
<comment type="caution">
    <text evidence="3">The sequence shown here is derived from an EMBL/GenBank/DDBJ whole genome shotgun (WGS) entry which is preliminary data.</text>
</comment>
<sequence length="790" mass="87377">MVEKRRGIKQGCPASPRLFLVGLHHVLLTLREFVPEINLNLLGNIQLPCLLAYVDDLLFVCKNENDVQRILETIEPLLASIGLEINVEKTCVLFRDPCDTNNTAEEAVKQFGKYMLKVVTKMRYLGTYITSSLTRKELTAERIKKAKKAFQPLCTFLKKFKLEWAVVKRLYHALITPIATYAMEAGTLLKENRNALRDMENYMLEKLLGLCKDGIAVRRSLANVEGGERVVDNSNIGEGRIAVADEDGHNQGGEAGSSEDRHVENSGTGTCEIDVAEEDKDAVEDHHVTDVDGHEERVDRDEDHHNEDGDVDQDKRREAIGGEDLNGEGGVGECGEDACGLPADAAGDVSGQLAPRMPHTMTPGRTLQGNEECPRPLYTVEPPNCSSIGLRTSQQRRPGPVNGHGSGDFRPQLSGEYSSTSSCGPALNLNQLQQNVSVGNRTRTSSFATVYYQNAGGMRSKSKQFFLALASSDYDVIALTETWLSDDIVDAELSPNYTIFRQDRSARTSDRRRGGGVLIAVRNSPVHACTRVVSEGYEHLEQVAVRVKVHNHHILVCCIYIRPNSDPDIYVSHGAAVQELLDLSTHDDSVIVTGDYNLPHLSWYFDDDLNCLIPLNASSEQELALTENVISTGLQQVCSLTNVNGRTLDLAFVNDVNSVELIEPPTPILKTDRHHKAFVLKAVFYAGASESSPLPGFEPDFSNCDYVRVSEALNSVDWDTLLRDQDTNGEFLVLALESFLGGLPTFDTVGTYCGKLGKGYFEPVRPKIVQLWKHWKPSTKHYKICGTESI</sequence>
<dbReference type="InterPro" id="IPR036691">
    <property type="entry name" value="Endo/exonu/phosph_ase_sf"/>
</dbReference>
<dbReference type="EMBL" id="JBEHCU010006695">
    <property type="protein sequence ID" value="KAL1396447.1"/>
    <property type="molecule type" value="Genomic_DNA"/>
</dbReference>
<dbReference type="InterPro" id="IPR000477">
    <property type="entry name" value="RT_dom"/>
</dbReference>
<feature type="compositionally biased region" description="Basic and acidic residues" evidence="1">
    <location>
        <begin position="283"/>
        <end position="320"/>
    </location>
</feature>
<evidence type="ECO:0000256" key="1">
    <source>
        <dbReference type="SAM" id="MobiDB-lite"/>
    </source>
</evidence>
<dbReference type="SUPFAM" id="SSF56672">
    <property type="entry name" value="DNA/RNA polymerases"/>
    <property type="match status" value="1"/>
</dbReference>
<evidence type="ECO:0000259" key="2">
    <source>
        <dbReference type="PROSITE" id="PS50878"/>
    </source>
</evidence>
<dbReference type="InterPro" id="IPR005135">
    <property type="entry name" value="Endo/exonuclease/phosphatase"/>
</dbReference>
<dbReference type="Pfam" id="PF00078">
    <property type="entry name" value="RVT_1"/>
    <property type="match status" value="1"/>
</dbReference>
<dbReference type="AlphaFoldDB" id="A0ABD1D9V5"/>
<evidence type="ECO:0000313" key="3">
    <source>
        <dbReference type="EMBL" id="KAL1396447.1"/>
    </source>
</evidence>
<evidence type="ECO:0000313" key="4">
    <source>
        <dbReference type="Proteomes" id="UP001562425"/>
    </source>
</evidence>
<dbReference type="PANTHER" id="PTHR47027:SF29">
    <property type="entry name" value="C2H2-TYPE DOMAIN-CONTAINING PROTEIN"/>
    <property type="match status" value="1"/>
</dbReference>
<dbReference type="Proteomes" id="UP001562425">
    <property type="component" value="Unassembled WGS sequence"/>
</dbReference>
<accession>A0ABD1D9V5</accession>
<dbReference type="PANTHER" id="PTHR47027">
    <property type="entry name" value="REVERSE TRANSCRIPTASE DOMAIN-CONTAINING PROTEIN"/>
    <property type="match status" value="1"/>
</dbReference>
<dbReference type="Gene3D" id="3.60.10.10">
    <property type="entry name" value="Endonuclease/exonuclease/phosphatase"/>
    <property type="match status" value="1"/>
</dbReference>
<proteinExistence type="predicted"/>
<feature type="compositionally biased region" description="Polar residues" evidence="1">
    <location>
        <begin position="384"/>
        <end position="396"/>
    </location>
</feature>
<name>A0ABD1D9V5_CULPP</name>
<dbReference type="InterPro" id="IPR043502">
    <property type="entry name" value="DNA/RNA_pol_sf"/>
</dbReference>